<feature type="signal peptide" evidence="1">
    <location>
        <begin position="1"/>
        <end position="21"/>
    </location>
</feature>
<accession>A0A4Y7TR78</accession>
<gene>
    <name evidence="2" type="ORF">FA13DRAFT_1771232</name>
</gene>
<sequence length="183" mass="18955">MRSQFIALGGLLLALAGSTAAAIAPTPIADASNPAPLSAPTPPPARNIVGDGYVRPGCPTMSCLPCGSGFDVGLAATAATDCHRCACFPQATVTSAIPASCTAPAFCYGCGYNTAVTLAVPTTATDNCPHWLWPQRADDLNGLDPFIHNGLYRVGARTRKIMSCRELHTLVHNSLSLVCCDHS</sequence>
<proteinExistence type="predicted"/>
<keyword evidence="1" id="KW-0732">Signal</keyword>
<feature type="non-terminal residue" evidence="2">
    <location>
        <position position="183"/>
    </location>
</feature>
<evidence type="ECO:0000256" key="1">
    <source>
        <dbReference type="SAM" id="SignalP"/>
    </source>
</evidence>
<dbReference type="AlphaFoldDB" id="A0A4Y7TR78"/>
<feature type="chain" id="PRO_5021463342" evidence="1">
    <location>
        <begin position="22"/>
        <end position="183"/>
    </location>
</feature>
<reference evidence="2 3" key="1">
    <citation type="journal article" date="2019" name="Nat. Ecol. Evol.">
        <title>Megaphylogeny resolves global patterns of mushroom evolution.</title>
        <authorList>
            <person name="Varga T."/>
            <person name="Krizsan K."/>
            <person name="Foldi C."/>
            <person name="Dima B."/>
            <person name="Sanchez-Garcia M."/>
            <person name="Sanchez-Ramirez S."/>
            <person name="Szollosi G.J."/>
            <person name="Szarkandi J.G."/>
            <person name="Papp V."/>
            <person name="Albert L."/>
            <person name="Andreopoulos W."/>
            <person name="Angelini C."/>
            <person name="Antonin V."/>
            <person name="Barry K.W."/>
            <person name="Bougher N.L."/>
            <person name="Buchanan P."/>
            <person name="Buyck B."/>
            <person name="Bense V."/>
            <person name="Catcheside P."/>
            <person name="Chovatia M."/>
            <person name="Cooper J."/>
            <person name="Damon W."/>
            <person name="Desjardin D."/>
            <person name="Finy P."/>
            <person name="Geml J."/>
            <person name="Haridas S."/>
            <person name="Hughes K."/>
            <person name="Justo A."/>
            <person name="Karasinski D."/>
            <person name="Kautmanova I."/>
            <person name="Kiss B."/>
            <person name="Kocsube S."/>
            <person name="Kotiranta H."/>
            <person name="LaButti K.M."/>
            <person name="Lechner B.E."/>
            <person name="Liimatainen K."/>
            <person name="Lipzen A."/>
            <person name="Lukacs Z."/>
            <person name="Mihaltcheva S."/>
            <person name="Morgado L.N."/>
            <person name="Niskanen T."/>
            <person name="Noordeloos M.E."/>
            <person name="Ohm R.A."/>
            <person name="Ortiz-Santana B."/>
            <person name="Ovrebo C."/>
            <person name="Racz N."/>
            <person name="Riley R."/>
            <person name="Savchenko A."/>
            <person name="Shiryaev A."/>
            <person name="Soop K."/>
            <person name="Spirin V."/>
            <person name="Szebenyi C."/>
            <person name="Tomsovsky M."/>
            <person name="Tulloss R.E."/>
            <person name="Uehling J."/>
            <person name="Grigoriev I.V."/>
            <person name="Vagvolgyi C."/>
            <person name="Papp T."/>
            <person name="Martin F.M."/>
            <person name="Miettinen O."/>
            <person name="Hibbett D.S."/>
            <person name="Nagy L.G."/>
        </authorList>
    </citation>
    <scope>NUCLEOTIDE SEQUENCE [LARGE SCALE GENOMIC DNA]</scope>
    <source>
        <strain evidence="2 3">FP101781</strain>
    </source>
</reference>
<comment type="caution">
    <text evidence="2">The sequence shown here is derived from an EMBL/GenBank/DDBJ whole genome shotgun (WGS) entry which is preliminary data.</text>
</comment>
<dbReference type="EMBL" id="QPFP01000005">
    <property type="protein sequence ID" value="TEB36683.1"/>
    <property type="molecule type" value="Genomic_DNA"/>
</dbReference>
<evidence type="ECO:0000313" key="2">
    <source>
        <dbReference type="EMBL" id="TEB36683.1"/>
    </source>
</evidence>
<keyword evidence="3" id="KW-1185">Reference proteome</keyword>
<protein>
    <submittedName>
        <fullName evidence="2">Uncharacterized protein</fullName>
    </submittedName>
</protein>
<dbReference type="Proteomes" id="UP000298030">
    <property type="component" value="Unassembled WGS sequence"/>
</dbReference>
<organism evidence="2 3">
    <name type="scientific">Coprinellus micaceus</name>
    <name type="common">Glistening ink-cap mushroom</name>
    <name type="synonym">Coprinus micaceus</name>
    <dbReference type="NCBI Taxonomy" id="71717"/>
    <lineage>
        <taxon>Eukaryota</taxon>
        <taxon>Fungi</taxon>
        <taxon>Dikarya</taxon>
        <taxon>Basidiomycota</taxon>
        <taxon>Agaricomycotina</taxon>
        <taxon>Agaricomycetes</taxon>
        <taxon>Agaricomycetidae</taxon>
        <taxon>Agaricales</taxon>
        <taxon>Agaricineae</taxon>
        <taxon>Psathyrellaceae</taxon>
        <taxon>Coprinellus</taxon>
    </lineage>
</organism>
<name>A0A4Y7TR78_COPMI</name>
<evidence type="ECO:0000313" key="3">
    <source>
        <dbReference type="Proteomes" id="UP000298030"/>
    </source>
</evidence>